<reference evidence="1 2" key="1">
    <citation type="journal article" date="2015" name="Genome Announc.">
        <title>Complete Genome Sequence of Pelosinus fermentans JBW45, a Member of a Remarkably Competitive Group of Negativicutes in the Firmicutes Phylum.</title>
        <authorList>
            <person name="De Leon K.B."/>
            <person name="Utturkar S.M."/>
            <person name="Camilleri L.B."/>
            <person name="Elias D.A."/>
            <person name="Arkin A.P."/>
            <person name="Fields M.W."/>
            <person name="Brown S.D."/>
            <person name="Wall J.D."/>
        </authorList>
    </citation>
    <scope>NUCLEOTIDE SEQUENCE [LARGE SCALE GENOMIC DNA]</scope>
    <source>
        <strain evidence="1 2">JBW45</strain>
    </source>
</reference>
<evidence type="ECO:0000313" key="2">
    <source>
        <dbReference type="Proteomes" id="UP000005361"/>
    </source>
</evidence>
<dbReference type="RefSeq" id="WP_007959712.1">
    <property type="nucleotide sequence ID" value="NZ_CP010978.1"/>
</dbReference>
<dbReference type="KEGG" id="pft:JBW_01560"/>
<dbReference type="EMBL" id="CP010978">
    <property type="protein sequence ID" value="AJQ26910.1"/>
    <property type="molecule type" value="Genomic_DNA"/>
</dbReference>
<gene>
    <name evidence="1" type="ORF">JBW_01560</name>
</gene>
<dbReference type="AlphaFoldDB" id="I9NMP6"/>
<accession>I9NMP6</accession>
<name>I9NMP6_9FIRM</name>
<organism evidence="1 2">
    <name type="scientific">Pelosinus fermentans JBW45</name>
    <dbReference type="NCBI Taxonomy" id="1192197"/>
    <lineage>
        <taxon>Bacteria</taxon>
        <taxon>Bacillati</taxon>
        <taxon>Bacillota</taxon>
        <taxon>Negativicutes</taxon>
        <taxon>Selenomonadales</taxon>
        <taxon>Sporomusaceae</taxon>
        <taxon>Pelosinus</taxon>
    </lineage>
</organism>
<dbReference type="Proteomes" id="UP000005361">
    <property type="component" value="Chromosome"/>
</dbReference>
<dbReference type="HOGENOM" id="CLU_2845922_0_0_9"/>
<reference evidence="2" key="2">
    <citation type="submission" date="2015-02" db="EMBL/GenBank/DDBJ databases">
        <title>Complete Genome Sequence of Pelosinus fermentans JBW45.</title>
        <authorList>
            <person name="De Leon K.B."/>
            <person name="Utturkar S.M."/>
            <person name="Camilleri L.B."/>
            <person name="Arkin A.P."/>
            <person name="Fields M.W."/>
            <person name="Brown S.D."/>
            <person name="Wall J.D."/>
        </authorList>
    </citation>
    <scope>NUCLEOTIDE SEQUENCE [LARGE SCALE GENOMIC DNA]</scope>
    <source>
        <strain evidence="2">JBW45</strain>
    </source>
</reference>
<proteinExistence type="predicted"/>
<dbReference type="STRING" id="1192197.JBW_01560"/>
<protein>
    <submittedName>
        <fullName evidence="1">Uncharacterized protein</fullName>
    </submittedName>
</protein>
<evidence type="ECO:0000313" key="1">
    <source>
        <dbReference type="EMBL" id="AJQ26910.1"/>
    </source>
</evidence>
<sequence length="65" mass="7434">MTNNEEYLSELFNREITDDSILATLNASNKAIEKMLPGLVSRTEKIMGMTDEECREELKKRGIVL</sequence>